<dbReference type="Proteomes" id="UP000619743">
    <property type="component" value="Unassembled WGS sequence"/>
</dbReference>
<proteinExistence type="predicted"/>
<evidence type="ECO:0000313" key="4">
    <source>
        <dbReference type="Proteomes" id="UP000619743"/>
    </source>
</evidence>
<feature type="signal peptide" evidence="2">
    <location>
        <begin position="1"/>
        <end position="19"/>
    </location>
</feature>
<protein>
    <recommendedName>
        <fullName evidence="5">DUF3192 domain-containing protein</fullName>
    </recommendedName>
</protein>
<dbReference type="AlphaFoldDB" id="A0A8J2U202"/>
<dbReference type="InterPro" id="IPR021534">
    <property type="entry name" value="DUF3192"/>
</dbReference>
<dbReference type="InterPro" id="IPR037873">
    <property type="entry name" value="BamE-like"/>
</dbReference>
<feature type="chain" id="PRO_5035289757" description="DUF3192 domain-containing protein" evidence="2">
    <location>
        <begin position="20"/>
        <end position="124"/>
    </location>
</feature>
<dbReference type="EMBL" id="BMDX01000001">
    <property type="protein sequence ID" value="GGA64757.1"/>
    <property type="molecule type" value="Genomic_DNA"/>
</dbReference>
<dbReference type="Pfam" id="PF11399">
    <property type="entry name" value="DUF3192"/>
    <property type="match status" value="1"/>
</dbReference>
<dbReference type="OrthoDB" id="6399368at2"/>
<comment type="caution">
    <text evidence="3">The sequence shown here is derived from an EMBL/GenBank/DDBJ whole genome shotgun (WGS) entry which is preliminary data.</text>
</comment>
<evidence type="ECO:0008006" key="5">
    <source>
        <dbReference type="Google" id="ProtNLM"/>
    </source>
</evidence>
<name>A0A8J2U202_9GAMM</name>
<accession>A0A8J2U202</accession>
<dbReference type="RefSeq" id="WP_087504265.1">
    <property type="nucleotide sequence ID" value="NZ_BMDX01000001.1"/>
</dbReference>
<organism evidence="3 4">
    <name type="scientific">Neiella marina</name>
    <dbReference type="NCBI Taxonomy" id="508461"/>
    <lineage>
        <taxon>Bacteria</taxon>
        <taxon>Pseudomonadati</taxon>
        <taxon>Pseudomonadota</taxon>
        <taxon>Gammaproteobacteria</taxon>
        <taxon>Alteromonadales</taxon>
        <taxon>Echinimonadaceae</taxon>
        <taxon>Neiella</taxon>
    </lineage>
</organism>
<dbReference type="PROSITE" id="PS51257">
    <property type="entry name" value="PROKAR_LIPOPROTEIN"/>
    <property type="match status" value="1"/>
</dbReference>
<evidence type="ECO:0000256" key="2">
    <source>
        <dbReference type="SAM" id="SignalP"/>
    </source>
</evidence>
<sequence>MKRTVVAIAAGLIAINTLAGCVVAVGNDDWDSNSSWKSHQEENRRDIAKLELGKSYDQVISHMGTPDFTERLTIDDKDFQILYYQTNSKHSDGKITKNECTPLLFEDKKLTGWGETALNHLKAS</sequence>
<keyword evidence="1 2" id="KW-0732">Signal</keyword>
<evidence type="ECO:0000256" key="1">
    <source>
        <dbReference type="ARBA" id="ARBA00022729"/>
    </source>
</evidence>
<reference evidence="4" key="1">
    <citation type="journal article" date="2019" name="Int. J. Syst. Evol. Microbiol.">
        <title>The Global Catalogue of Microorganisms (GCM) 10K type strain sequencing project: providing services to taxonomists for standard genome sequencing and annotation.</title>
        <authorList>
            <consortium name="The Broad Institute Genomics Platform"/>
            <consortium name="The Broad Institute Genome Sequencing Center for Infectious Disease"/>
            <person name="Wu L."/>
            <person name="Ma J."/>
        </authorList>
    </citation>
    <scope>NUCLEOTIDE SEQUENCE [LARGE SCALE GENOMIC DNA]</scope>
    <source>
        <strain evidence="4">CGMCC 1.10130</strain>
    </source>
</reference>
<keyword evidence="4" id="KW-1185">Reference proteome</keyword>
<dbReference type="Gene3D" id="3.30.1450.10">
    <property type="match status" value="1"/>
</dbReference>
<evidence type="ECO:0000313" key="3">
    <source>
        <dbReference type="EMBL" id="GGA64757.1"/>
    </source>
</evidence>
<gene>
    <name evidence="3" type="ORF">GCM10011369_02650</name>
</gene>